<dbReference type="CDD" id="cd01715">
    <property type="entry name" value="ETF_alpha"/>
    <property type="match status" value="1"/>
</dbReference>
<accession>A0A382ZK04</accession>
<dbReference type="GO" id="GO:0009055">
    <property type="term" value="F:electron transfer activity"/>
    <property type="evidence" value="ECO:0007669"/>
    <property type="project" value="InterPro"/>
</dbReference>
<protein>
    <recommendedName>
        <fullName evidence="2">Electron transfer flavoprotein alpha/beta-subunit N-terminal domain-containing protein</fullName>
    </recommendedName>
</protein>
<gene>
    <name evidence="3" type="ORF">METZ01_LOCUS448666</name>
</gene>
<dbReference type="SUPFAM" id="SSF52402">
    <property type="entry name" value="Adenine nucleotide alpha hydrolases-like"/>
    <property type="match status" value="1"/>
</dbReference>
<comment type="similarity">
    <text evidence="1">Belongs to the ETF alpha-subunit/FixB family.</text>
</comment>
<dbReference type="Gene3D" id="3.40.50.620">
    <property type="entry name" value="HUPs"/>
    <property type="match status" value="1"/>
</dbReference>
<feature type="non-terminal residue" evidence="3">
    <location>
        <position position="214"/>
    </location>
</feature>
<sequence>MEHDGTALRPGSSSAIGFARELSEDVTVLLLGESLGAMATEAAKHAPVLTADHEALASPVADRWAHVIAEVARSQNAELIVATSTTWAKDIVGRAAGLLGGTMASDVIGHQVTDGELRLRRPMFAGAVNATLVLEGSPQIITVRPSAYDAPEPSDTPFAITPVTINASALPSGTQFESLDCKTGARPDVTEARIVVSGGRAFKNSEDFEEHVGG</sequence>
<dbReference type="PANTHER" id="PTHR43153">
    <property type="entry name" value="ELECTRON TRANSFER FLAVOPROTEIN ALPHA"/>
    <property type="match status" value="1"/>
</dbReference>
<dbReference type="InterPro" id="IPR001308">
    <property type="entry name" value="ETF_a/FixB"/>
</dbReference>
<dbReference type="SMART" id="SM00893">
    <property type="entry name" value="ETF"/>
    <property type="match status" value="1"/>
</dbReference>
<organism evidence="3">
    <name type="scientific">marine metagenome</name>
    <dbReference type="NCBI Taxonomy" id="408172"/>
    <lineage>
        <taxon>unclassified sequences</taxon>
        <taxon>metagenomes</taxon>
        <taxon>ecological metagenomes</taxon>
    </lineage>
</organism>
<dbReference type="AlphaFoldDB" id="A0A382ZK04"/>
<dbReference type="PANTHER" id="PTHR43153:SF1">
    <property type="entry name" value="ELECTRON TRANSFER FLAVOPROTEIN SUBUNIT ALPHA, MITOCHONDRIAL"/>
    <property type="match status" value="1"/>
</dbReference>
<dbReference type="GO" id="GO:0050660">
    <property type="term" value="F:flavin adenine dinucleotide binding"/>
    <property type="evidence" value="ECO:0007669"/>
    <property type="project" value="InterPro"/>
</dbReference>
<dbReference type="EMBL" id="UINC01184549">
    <property type="protein sequence ID" value="SVD95812.1"/>
    <property type="molecule type" value="Genomic_DNA"/>
</dbReference>
<feature type="domain" description="Electron transfer flavoprotein alpha/beta-subunit N-terminal" evidence="2">
    <location>
        <begin position="1"/>
        <end position="174"/>
    </location>
</feature>
<dbReference type="GO" id="GO:0033539">
    <property type="term" value="P:fatty acid beta-oxidation using acyl-CoA dehydrogenase"/>
    <property type="evidence" value="ECO:0007669"/>
    <property type="project" value="TreeGrafter"/>
</dbReference>
<dbReference type="InterPro" id="IPR014730">
    <property type="entry name" value="ETF_a/b_N"/>
</dbReference>
<reference evidence="3" key="1">
    <citation type="submission" date="2018-05" db="EMBL/GenBank/DDBJ databases">
        <authorList>
            <person name="Lanie J.A."/>
            <person name="Ng W.-L."/>
            <person name="Kazmierczak K.M."/>
            <person name="Andrzejewski T.M."/>
            <person name="Davidsen T.M."/>
            <person name="Wayne K.J."/>
            <person name="Tettelin H."/>
            <person name="Glass J.I."/>
            <person name="Rusch D."/>
            <person name="Podicherti R."/>
            <person name="Tsui H.-C.T."/>
            <person name="Winkler M.E."/>
        </authorList>
    </citation>
    <scope>NUCLEOTIDE SEQUENCE</scope>
</reference>
<name>A0A382ZK04_9ZZZZ</name>
<dbReference type="GO" id="GO:0005739">
    <property type="term" value="C:mitochondrion"/>
    <property type="evidence" value="ECO:0007669"/>
    <property type="project" value="TreeGrafter"/>
</dbReference>
<dbReference type="InterPro" id="IPR014729">
    <property type="entry name" value="Rossmann-like_a/b/a_fold"/>
</dbReference>
<evidence type="ECO:0000313" key="3">
    <source>
        <dbReference type="EMBL" id="SVD95812.1"/>
    </source>
</evidence>
<evidence type="ECO:0000259" key="2">
    <source>
        <dbReference type="SMART" id="SM00893"/>
    </source>
</evidence>
<proteinExistence type="inferred from homology"/>
<dbReference type="InterPro" id="IPR033947">
    <property type="entry name" value="ETF_alpha_N"/>
</dbReference>
<dbReference type="Pfam" id="PF01012">
    <property type="entry name" value="ETF"/>
    <property type="match status" value="1"/>
</dbReference>
<evidence type="ECO:0000256" key="1">
    <source>
        <dbReference type="ARBA" id="ARBA00005817"/>
    </source>
</evidence>